<sequence>MSCAVTEDDFLQRVCDNEDYGGVRRLGNVSEEKAPHIRVSKAKKQKEGYKQEAEANLFTTSRNDADSFAELGNNDDSSSDAESDPDKSSSEEELKISKVSNAIDIKIRIGNVSNAIDTKIKTIGHGPEYDITLKYKLFFNFKSLVETIWQQPYNTQDAITASTFKLKRCEWTSSDGDGPTIFRIRYHGILGKKSPTDGGPLGYDGSPPIQIKYSMDANANREESCDVQIT</sequence>
<proteinExistence type="predicted"/>
<dbReference type="Proteomes" id="UP000297299">
    <property type="component" value="Unassembled WGS sequence"/>
</dbReference>
<keyword evidence="3" id="KW-1185">Reference proteome</keyword>
<name>A0A4Y8DA67_9HELO</name>
<evidence type="ECO:0000313" key="2">
    <source>
        <dbReference type="EMBL" id="TEY73054.1"/>
    </source>
</evidence>
<comment type="caution">
    <text evidence="2">The sequence shown here is derived from an EMBL/GenBank/DDBJ whole genome shotgun (WGS) entry which is preliminary data.</text>
</comment>
<protein>
    <submittedName>
        <fullName evidence="2">Uncharacterized protein</fullName>
    </submittedName>
</protein>
<dbReference type="AlphaFoldDB" id="A0A4Y8DA67"/>
<dbReference type="EMBL" id="PHWZ01000084">
    <property type="protein sequence ID" value="TEY73054.1"/>
    <property type="molecule type" value="Genomic_DNA"/>
</dbReference>
<evidence type="ECO:0000256" key="1">
    <source>
        <dbReference type="SAM" id="MobiDB-lite"/>
    </source>
</evidence>
<reference evidence="2 3" key="1">
    <citation type="submission" date="2017-11" db="EMBL/GenBank/DDBJ databases">
        <title>Comparative genomics of Botrytis spp.</title>
        <authorList>
            <person name="Valero-Jimenez C.A."/>
            <person name="Tapia P."/>
            <person name="Veloso J."/>
            <person name="Silva-Moreno E."/>
            <person name="Staats M."/>
            <person name="Valdes J.H."/>
            <person name="Van Kan J.A.L."/>
        </authorList>
    </citation>
    <scope>NUCLEOTIDE SEQUENCE [LARGE SCALE GENOMIC DNA]</scope>
    <source>
        <strain evidence="2 3">MUCL2830</strain>
    </source>
</reference>
<accession>A0A4Y8DA67</accession>
<evidence type="ECO:0000313" key="3">
    <source>
        <dbReference type="Proteomes" id="UP000297299"/>
    </source>
</evidence>
<feature type="region of interest" description="Disordered" evidence="1">
    <location>
        <begin position="22"/>
        <end position="94"/>
    </location>
</feature>
<organism evidence="2 3">
    <name type="scientific">Botryotinia calthae</name>
    <dbReference type="NCBI Taxonomy" id="38488"/>
    <lineage>
        <taxon>Eukaryota</taxon>
        <taxon>Fungi</taxon>
        <taxon>Dikarya</taxon>
        <taxon>Ascomycota</taxon>
        <taxon>Pezizomycotina</taxon>
        <taxon>Leotiomycetes</taxon>
        <taxon>Helotiales</taxon>
        <taxon>Sclerotiniaceae</taxon>
        <taxon>Botryotinia</taxon>
    </lineage>
</organism>
<gene>
    <name evidence="2" type="ORF">BOTCAL_0084g00330</name>
</gene>
<feature type="compositionally biased region" description="Basic and acidic residues" evidence="1">
    <location>
        <begin position="84"/>
        <end position="94"/>
    </location>
</feature>